<accession>A0A518AUB1</accession>
<evidence type="ECO:0000256" key="1">
    <source>
        <dbReference type="SAM" id="Phobius"/>
    </source>
</evidence>
<feature type="transmembrane region" description="Helical" evidence="1">
    <location>
        <begin position="137"/>
        <end position="158"/>
    </location>
</feature>
<keyword evidence="1" id="KW-0472">Membrane</keyword>
<feature type="transmembrane region" description="Helical" evidence="1">
    <location>
        <begin position="170"/>
        <end position="194"/>
    </location>
</feature>
<gene>
    <name evidence="2" type="ORF">Pan181_45360</name>
</gene>
<protein>
    <submittedName>
        <fullName evidence="2">Uncharacterized protein</fullName>
    </submittedName>
</protein>
<keyword evidence="3" id="KW-1185">Reference proteome</keyword>
<organism evidence="2 3">
    <name type="scientific">Aeoliella mucimassa</name>
    <dbReference type="NCBI Taxonomy" id="2527972"/>
    <lineage>
        <taxon>Bacteria</taxon>
        <taxon>Pseudomonadati</taxon>
        <taxon>Planctomycetota</taxon>
        <taxon>Planctomycetia</taxon>
        <taxon>Pirellulales</taxon>
        <taxon>Lacipirellulaceae</taxon>
        <taxon>Aeoliella</taxon>
    </lineage>
</organism>
<sequence length="238" mass="25321">MPKIACPACEKVYNIPDQAVGQVATCKCGKKFRLGKRKPITAPRVVEASEPTQTEDSFWDDALSEPVVSASVAPVASDHGKTTSRSAAKSSSSAESWKVWADYGFRAAAVMAPFAVWRIAYNTLSESMDEDSLGGPMLYSTVMFLVALVVGVTLAKYGIGFDRGSMKHRLTGLGLMFGGILSAAVGIGVTIALSSATSEAGFFVIGGFGFGLIVFFIGMLQFLSGRNLKSEFSHTRHL</sequence>
<keyword evidence="1" id="KW-0812">Transmembrane</keyword>
<evidence type="ECO:0000313" key="3">
    <source>
        <dbReference type="Proteomes" id="UP000315750"/>
    </source>
</evidence>
<proteinExistence type="predicted"/>
<dbReference type="Proteomes" id="UP000315750">
    <property type="component" value="Chromosome"/>
</dbReference>
<dbReference type="AlphaFoldDB" id="A0A518AUB1"/>
<dbReference type="EMBL" id="CP036278">
    <property type="protein sequence ID" value="QDU58303.1"/>
    <property type="molecule type" value="Genomic_DNA"/>
</dbReference>
<feature type="transmembrane region" description="Helical" evidence="1">
    <location>
        <begin position="99"/>
        <end position="117"/>
    </location>
</feature>
<reference evidence="2 3" key="1">
    <citation type="submission" date="2019-02" db="EMBL/GenBank/DDBJ databases">
        <title>Deep-cultivation of Planctomycetes and their phenomic and genomic characterization uncovers novel biology.</title>
        <authorList>
            <person name="Wiegand S."/>
            <person name="Jogler M."/>
            <person name="Boedeker C."/>
            <person name="Pinto D."/>
            <person name="Vollmers J."/>
            <person name="Rivas-Marin E."/>
            <person name="Kohn T."/>
            <person name="Peeters S.H."/>
            <person name="Heuer A."/>
            <person name="Rast P."/>
            <person name="Oberbeckmann S."/>
            <person name="Bunk B."/>
            <person name="Jeske O."/>
            <person name="Meyerdierks A."/>
            <person name="Storesund J.E."/>
            <person name="Kallscheuer N."/>
            <person name="Luecker S."/>
            <person name="Lage O.M."/>
            <person name="Pohl T."/>
            <person name="Merkel B.J."/>
            <person name="Hornburger P."/>
            <person name="Mueller R.-W."/>
            <person name="Bruemmer F."/>
            <person name="Labrenz M."/>
            <person name="Spormann A.M."/>
            <person name="Op den Camp H."/>
            <person name="Overmann J."/>
            <person name="Amann R."/>
            <person name="Jetten M.S.M."/>
            <person name="Mascher T."/>
            <person name="Medema M.H."/>
            <person name="Devos D.P."/>
            <person name="Kaster A.-K."/>
            <person name="Ovreas L."/>
            <person name="Rohde M."/>
            <person name="Galperin M.Y."/>
            <person name="Jogler C."/>
        </authorList>
    </citation>
    <scope>NUCLEOTIDE SEQUENCE [LARGE SCALE GENOMIC DNA]</scope>
    <source>
        <strain evidence="2 3">Pan181</strain>
    </source>
</reference>
<feature type="transmembrane region" description="Helical" evidence="1">
    <location>
        <begin position="200"/>
        <end position="223"/>
    </location>
</feature>
<evidence type="ECO:0000313" key="2">
    <source>
        <dbReference type="EMBL" id="QDU58303.1"/>
    </source>
</evidence>
<dbReference type="RefSeq" id="WP_197528578.1">
    <property type="nucleotide sequence ID" value="NZ_CP036278.1"/>
</dbReference>
<name>A0A518AUB1_9BACT</name>
<dbReference type="KEGG" id="amuc:Pan181_45360"/>
<keyword evidence="1" id="KW-1133">Transmembrane helix</keyword>